<organism evidence="9 10">
    <name type="scientific">Riccia fluitans</name>
    <dbReference type="NCBI Taxonomy" id="41844"/>
    <lineage>
        <taxon>Eukaryota</taxon>
        <taxon>Viridiplantae</taxon>
        <taxon>Streptophyta</taxon>
        <taxon>Embryophyta</taxon>
        <taxon>Marchantiophyta</taxon>
        <taxon>Marchantiopsida</taxon>
        <taxon>Marchantiidae</taxon>
        <taxon>Marchantiales</taxon>
        <taxon>Ricciaceae</taxon>
        <taxon>Riccia</taxon>
    </lineage>
</organism>
<comment type="subcellular location">
    <subcellularLocation>
        <location evidence="2">Lipid droplet</location>
    </subcellularLocation>
    <subcellularLocation>
        <location evidence="1">Membrane</location>
        <topology evidence="1">Multi-pass membrane protein</topology>
    </subcellularLocation>
</comment>
<evidence type="ECO:0000256" key="6">
    <source>
        <dbReference type="ARBA" id="ARBA00022989"/>
    </source>
</evidence>
<dbReference type="Proteomes" id="UP001605036">
    <property type="component" value="Unassembled WGS sequence"/>
</dbReference>
<evidence type="ECO:0000256" key="7">
    <source>
        <dbReference type="ARBA" id="ARBA00023136"/>
    </source>
</evidence>
<keyword evidence="6 8" id="KW-1133">Transmembrane helix</keyword>
<keyword evidence="7 8" id="KW-0472">Membrane</keyword>
<comment type="caution">
    <text evidence="9">The sequence shown here is derived from an EMBL/GenBank/DDBJ whole genome shotgun (WGS) entry which is preliminary data.</text>
</comment>
<accession>A0ABD1XIZ6</accession>
<dbReference type="AlphaFoldDB" id="A0ABD1XIZ6"/>
<dbReference type="GO" id="GO:0016020">
    <property type="term" value="C:membrane"/>
    <property type="evidence" value="ECO:0007669"/>
    <property type="project" value="UniProtKB-SubCell"/>
</dbReference>
<evidence type="ECO:0000256" key="5">
    <source>
        <dbReference type="ARBA" id="ARBA00022692"/>
    </source>
</evidence>
<evidence type="ECO:0000256" key="3">
    <source>
        <dbReference type="ARBA" id="ARBA00010858"/>
    </source>
</evidence>
<comment type="similarity">
    <text evidence="3">Belongs to the oleosin family.</text>
</comment>
<dbReference type="PANTHER" id="PTHR33203:SF24">
    <property type="entry name" value="OLEOSIN"/>
    <property type="match status" value="1"/>
</dbReference>
<dbReference type="GO" id="GO:0005811">
    <property type="term" value="C:lipid droplet"/>
    <property type="evidence" value="ECO:0007669"/>
    <property type="project" value="UniProtKB-SubCell"/>
</dbReference>
<evidence type="ECO:0000256" key="1">
    <source>
        <dbReference type="ARBA" id="ARBA00004141"/>
    </source>
</evidence>
<proteinExistence type="inferred from homology"/>
<sequence length="148" mass="16074">MLNIQQLKKKFRDNAPNRRQLLGIMMLVTAGVTLMTMGGLIMGGLGIAAAVLTFLFVIFSPVLVPIGLVLFLGVAAFVTPAGFTVAIFSSIRWLYEYFRGQNPVGSGKVDAAKRSVTDTAYHLKEVAVDYLHGAQEKAIQAKDNVTRD</sequence>
<dbReference type="EMBL" id="JBHFFA010000008">
    <property type="protein sequence ID" value="KAL2608729.1"/>
    <property type="molecule type" value="Genomic_DNA"/>
</dbReference>
<gene>
    <name evidence="9" type="ORF">R1flu_027302</name>
</gene>
<dbReference type="InterPro" id="IPR000136">
    <property type="entry name" value="Oleosin"/>
</dbReference>
<reference evidence="9 10" key="1">
    <citation type="submission" date="2024-09" db="EMBL/GenBank/DDBJ databases">
        <title>Chromosome-scale assembly of Riccia fluitans.</title>
        <authorList>
            <person name="Paukszto L."/>
            <person name="Sawicki J."/>
            <person name="Karawczyk K."/>
            <person name="Piernik-Szablinska J."/>
            <person name="Szczecinska M."/>
            <person name="Mazdziarz M."/>
        </authorList>
    </citation>
    <scope>NUCLEOTIDE SEQUENCE [LARGE SCALE GENOMIC DNA]</scope>
    <source>
        <strain evidence="9">Rf_01</strain>
        <tissue evidence="9">Aerial parts of the thallus</tissue>
    </source>
</reference>
<evidence type="ECO:0008006" key="11">
    <source>
        <dbReference type="Google" id="ProtNLM"/>
    </source>
</evidence>
<evidence type="ECO:0000256" key="8">
    <source>
        <dbReference type="SAM" id="Phobius"/>
    </source>
</evidence>
<evidence type="ECO:0000256" key="2">
    <source>
        <dbReference type="ARBA" id="ARBA00004502"/>
    </source>
</evidence>
<evidence type="ECO:0000313" key="9">
    <source>
        <dbReference type="EMBL" id="KAL2608729.1"/>
    </source>
</evidence>
<protein>
    <recommendedName>
        <fullName evidence="11">Oleosin</fullName>
    </recommendedName>
</protein>
<keyword evidence="5 8" id="KW-0812">Transmembrane</keyword>
<name>A0ABD1XIZ6_9MARC</name>
<keyword evidence="4" id="KW-0551">Lipid droplet</keyword>
<dbReference type="PANTHER" id="PTHR33203">
    <property type="entry name" value="OLEOSIN"/>
    <property type="match status" value="1"/>
</dbReference>
<evidence type="ECO:0000313" key="10">
    <source>
        <dbReference type="Proteomes" id="UP001605036"/>
    </source>
</evidence>
<keyword evidence="10" id="KW-1185">Reference proteome</keyword>
<dbReference type="Pfam" id="PF01277">
    <property type="entry name" value="Oleosin"/>
    <property type="match status" value="1"/>
</dbReference>
<evidence type="ECO:0000256" key="4">
    <source>
        <dbReference type="ARBA" id="ARBA00022677"/>
    </source>
</evidence>
<feature type="transmembrane region" description="Helical" evidence="8">
    <location>
        <begin position="21"/>
        <end position="54"/>
    </location>
</feature>
<feature type="transmembrane region" description="Helical" evidence="8">
    <location>
        <begin position="66"/>
        <end position="89"/>
    </location>
</feature>